<keyword evidence="2" id="KW-1185">Reference proteome</keyword>
<dbReference type="OrthoDB" id="4405280at2759"/>
<evidence type="ECO:0000313" key="1">
    <source>
        <dbReference type="EMBL" id="KAG0257995.1"/>
    </source>
</evidence>
<organism evidence="1 2">
    <name type="scientific">Mortierella polycephala</name>
    <dbReference type="NCBI Taxonomy" id="41804"/>
    <lineage>
        <taxon>Eukaryota</taxon>
        <taxon>Fungi</taxon>
        <taxon>Fungi incertae sedis</taxon>
        <taxon>Mucoromycota</taxon>
        <taxon>Mortierellomycotina</taxon>
        <taxon>Mortierellomycetes</taxon>
        <taxon>Mortierellales</taxon>
        <taxon>Mortierellaceae</taxon>
        <taxon>Mortierella</taxon>
    </lineage>
</organism>
<reference evidence="1" key="1">
    <citation type="journal article" date="2020" name="Fungal Divers.">
        <title>Resolving the Mortierellaceae phylogeny through synthesis of multi-gene phylogenetics and phylogenomics.</title>
        <authorList>
            <person name="Vandepol N."/>
            <person name="Liber J."/>
            <person name="Desiro A."/>
            <person name="Na H."/>
            <person name="Kennedy M."/>
            <person name="Barry K."/>
            <person name="Grigoriev I.V."/>
            <person name="Miller A.N."/>
            <person name="O'Donnell K."/>
            <person name="Stajich J.E."/>
            <person name="Bonito G."/>
        </authorList>
    </citation>
    <scope>NUCLEOTIDE SEQUENCE</scope>
    <source>
        <strain evidence="1">KOD948</strain>
    </source>
</reference>
<protein>
    <submittedName>
        <fullName evidence="1">Uncharacterized protein</fullName>
    </submittedName>
</protein>
<name>A0A9P6Q4M2_9FUNG</name>
<dbReference type="EMBL" id="JAAAJA010000238">
    <property type="protein sequence ID" value="KAG0257995.1"/>
    <property type="molecule type" value="Genomic_DNA"/>
</dbReference>
<dbReference type="AlphaFoldDB" id="A0A9P6Q4M2"/>
<comment type="caution">
    <text evidence="1">The sequence shown here is derived from an EMBL/GenBank/DDBJ whole genome shotgun (WGS) entry which is preliminary data.</text>
</comment>
<accession>A0A9P6Q4M2</accession>
<evidence type="ECO:0000313" key="2">
    <source>
        <dbReference type="Proteomes" id="UP000726737"/>
    </source>
</evidence>
<gene>
    <name evidence="1" type="ORF">BG011_003614</name>
</gene>
<sequence length="365" mass="40007">MQRRRCIRIGRELDGESWVAPEVCIDVATGPNCTNPECLCADMLTHCDSTILTVCGLVNDTLYICTTNSLPVISKDCLPRICAVNVPAAANTCIGQCACKETGLQLNCGLCAHCSRSSVQTGLQRPGRSNSERHIPSQLLELAPLLEAILKCADSSYIDCSGLKRLYRETVATADANAKLNSLTVAPKDVKVNAMIVRLKEVADDIKLVFTNGENSILNKTEINVNRIIGDTGAKSKIHDNTSQLFNLVNEAAKEALKCEYYQYYTLHQISVGFNITDYAVNILPQNDITEQLRDRTLSFLGIINVLPECQFASACFGFIEIVRFIAMGTVTVPFCILFNGFKQILECMIADTSRSSRTTIATIS</sequence>
<dbReference type="Proteomes" id="UP000726737">
    <property type="component" value="Unassembled WGS sequence"/>
</dbReference>
<proteinExistence type="predicted"/>